<comment type="caution">
    <text evidence="2">The sequence shown here is derived from an EMBL/GenBank/DDBJ whole genome shotgun (WGS) entry which is preliminary data.</text>
</comment>
<gene>
    <name evidence="2" type="ORF">HZH66_006502</name>
</gene>
<name>A0A834K2C9_VESVU</name>
<dbReference type="Proteomes" id="UP000614350">
    <property type="component" value="Unassembled WGS sequence"/>
</dbReference>
<dbReference type="EMBL" id="JACSEA010000006">
    <property type="protein sequence ID" value="KAF7398605.1"/>
    <property type="molecule type" value="Genomic_DNA"/>
</dbReference>
<keyword evidence="3" id="KW-1185">Reference proteome</keyword>
<reference evidence="2" key="1">
    <citation type="journal article" date="2020" name="G3 (Bethesda)">
        <title>High-Quality Assemblies for Three Invasive Social Wasps from the &lt;i&gt;Vespula&lt;/i&gt; Genus.</title>
        <authorList>
            <person name="Harrop T.W.R."/>
            <person name="Guhlin J."/>
            <person name="McLaughlin G.M."/>
            <person name="Permina E."/>
            <person name="Stockwell P."/>
            <person name="Gilligan J."/>
            <person name="Le Lec M.F."/>
            <person name="Gruber M.A.M."/>
            <person name="Quinn O."/>
            <person name="Lovegrove M."/>
            <person name="Duncan E.J."/>
            <person name="Remnant E.J."/>
            <person name="Van Eeckhoven J."/>
            <person name="Graham B."/>
            <person name="Knapp R.A."/>
            <person name="Langford K.W."/>
            <person name="Kronenberg Z."/>
            <person name="Press M.O."/>
            <person name="Eacker S.M."/>
            <person name="Wilson-Rankin E.E."/>
            <person name="Purcell J."/>
            <person name="Lester P.J."/>
            <person name="Dearden P.K."/>
        </authorList>
    </citation>
    <scope>NUCLEOTIDE SEQUENCE</scope>
    <source>
        <strain evidence="2">Marl-1</strain>
    </source>
</reference>
<sequence length="102" mass="11230">MISVNESTGAPVIGTKNKTLSLVCLEGAGKLKVEKGKRSRGCSGAKGSWRREEEEEEEEAEEEAEEEEEEEKDEEEEGEEKEEEEERGGGGEGGGRKEKGQR</sequence>
<evidence type="ECO:0000313" key="3">
    <source>
        <dbReference type="Proteomes" id="UP000614350"/>
    </source>
</evidence>
<evidence type="ECO:0000256" key="1">
    <source>
        <dbReference type="SAM" id="MobiDB-lite"/>
    </source>
</evidence>
<feature type="region of interest" description="Disordered" evidence="1">
    <location>
        <begin position="28"/>
        <end position="102"/>
    </location>
</feature>
<proteinExistence type="predicted"/>
<evidence type="ECO:0000313" key="2">
    <source>
        <dbReference type="EMBL" id="KAF7398605.1"/>
    </source>
</evidence>
<dbReference type="AlphaFoldDB" id="A0A834K2C9"/>
<feature type="compositionally biased region" description="Acidic residues" evidence="1">
    <location>
        <begin position="53"/>
        <end position="86"/>
    </location>
</feature>
<accession>A0A834K2C9</accession>
<protein>
    <submittedName>
        <fullName evidence="2">Uncharacterized protein</fullName>
    </submittedName>
</protein>
<organism evidence="2 3">
    <name type="scientific">Vespula vulgaris</name>
    <name type="common">Yellow jacket</name>
    <name type="synonym">Wasp</name>
    <dbReference type="NCBI Taxonomy" id="7454"/>
    <lineage>
        <taxon>Eukaryota</taxon>
        <taxon>Metazoa</taxon>
        <taxon>Ecdysozoa</taxon>
        <taxon>Arthropoda</taxon>
        <taxon>Hexapoda</taxon>
        <taxon>Insecta</taxon>
        <taxon>Pterygota</taxon>
        <taxon>Neoptera</taxon>
        <taxon>Endopterygota</taxon>
        <taxon>Hymenoptera</taxon>
        <taxon>Apocrita</taxon>
        <taxon>Aculeata</taxon>
        <taxon>Vespoidea</taxon>
        <taxon>Vespidae</taxon>
        <taxon>Vespinae</taxon>
        <taxon>Vespula</taxon>
    </lineage>
</organism>